<reference evidence="1 2" key="1">
    <citation type="journal article" date="2013" name="Genome Biol.">
        <title>The genome sequence of the most widely cultivated cacao type and its use to identify candidate genes regulating pod color.</title>
        <authorList>
            <person name="Motamayor J.C."/>
            <person name="Mockaitis K."/>
            <person name="Schmutz J."/>
            <person name="Haiminen N."/>
            <person name="Iii D.L."/>
            <person name="Cornejo O."/>
            <person name="Findley S.D."/>
            <person name="Zheng P."/>
            <person name="Utro F."/>
            <person name="Royaert S."/>
            <person name="Saski C."/>
            <person name="Jenkins J."/>
            <person name="Podicheti R."/>
            <person name="Zhao M."/>
            <person name="Scheffler B.E."/>
            <person name="Stack J.C."/>
            <person name="Feltus F.A."/>
            <person name="Mustiga G.M."/>
            <person name="Amores F."/>
            <person name="Phillips W."/>
            <person name="Marelli J.P."/>
            <person name="May G.D."/>
            <person name="Shapiro H."/>
            <person name="Ma J."/>
            <person name="Bustamante C.D."/>
            <person name="Schnell R.J."/>
            <person name="Main D."/>
            <person name="Gilbert D."/>
            <person name="Parida L."/>
            <person name="Kuhn D.N."/>
        </authorList>
    </citation>
    <scope>NUCLEOTIDE SEQUENCE [LARGE SCALE GENOMIC DNA]</scope>
    <source>
        <strain evidence="2">cv. Matina 1-6</strain>
    </source>
</reference>
<organism evidence="1 2">
    <name type="scientific">Theobroma cacao</name>
    <name type="common">Cacao</name>
    <name type="synonym">Cocoa</name>
    <dbReference type="NCBI Taxonomy" id="3641"/>
    <lineage>
        <taxon>Eukaryota</taxon>
        <taxon>Viridiplantae</taxon>
        <taxon>Streptophyta</taxon>
        <taxon>Embryophyta</taxon>
        <taxon>Tracheophyta</taxon>
        <taxon>Spermatophyta</taxon>
        <taxon>Magnoliopsida</taxon>
        <taxon>eudicotyledons</taxon>
        <taxon>Gunneridae</taxon>
        <taxon>Pentapetalae</taxon>
        <taxon>rosids</taxon>
        <taxon>malvids</taxon>
        <taxon>Malvales</taxon>
        <taxon>Malvaceae</taxon>
        <taxon>Byttnerioideae</taxon>
        <taxon>Theobroma</taxon>
    </lineage>
</organism>
<dbReference type="AlphaFoldDB" id="A0A061EHS2"/>
<evidence type="ECO:0000313" key="1">
    <source>
        <dbReference type="EMBL" id="EOY01849.1"/>
    </source>
</evidence>
<sequence length="109" mass="11631">MCEVRFLTTRTPLSTACGGGDNRGQHAASPSGNRCDDVLISAASDSSKSGIHWTICVVWINPSFPSVDWQDLVRIVCLVSCLAVGFLKVVGHLAKSVQPALARTLLGHR</sequence>
<dbReference type="HOGENOM" id="CLU_2188739_0_0_1"/>
<proteinExistence type="predicted"/>
<accession>A0A061EHS2</accession>
<dbReference type="InParanoid" id="A0A061EHS2"/>
<gene>
    <name evidence="1" type="ORF">TCM_011654</name>
</gene>
<name>A0A061EHS2_THECC</name>
<dbReference type="Proteomes" id="UP000026915">
    <property type="component" value="Chromosome 2"/>
</dbReference>
<protein>
    <submittedName>
        <fullName evidence="1">Uncharacterized protein</fullName>
    </submittedName>
</protein>
<dbReference type="Gramene" id="EOY01849">
    <property type="protein sequence ID" value="EOY01849"/>
    <property type="gene ID" value="TCM_011654"/>
</dbReference>
<dbReference type="EMBL" id="CM001880">
    <property type="protein sequence ID" value="EOY01849.1"/>
    <property type="molecule type" value="Genomic_DNA"/>
</dbReference>
<keyword evidence="2" id="KW-1185">Reference proteome</keyword>
<evidence type="ECO:0000313" key="2">
    <source>
        <dbReference type="Proteomes" id="UP000026915"/>
    </source>
</evidence>